<feature type="region of interest" description="Disordered" evidence="3">
    <location>
        <begin position="1522"/>
        <end position="1659"/>
    </location>
</feature>
<dbReference type="SUPFAM" id="SSF52540">
    <property type="entry name" value="P-loop containing nucleoside triphosphate hydrolases"/>
    <property type="match status" value="2"/>
</dbReference>
<dbReference type="InterPro" id="IPR050496">
    <property type="entry name" value="SNF2_RAD54_helicase_repair"/>
</dbReference>
<dbReference type="Gene3D" id="3.40.50.300">
    <property type="entry name" value="P-loop containing nucleotide triphosphate hydrolases"/>
    <property type="match status" value="1"/>
</dbReference>
<evidence type="ECO:0000256" key="2">
    <source>
        <dbReference type="ARBA" id="ARBA00022840"/>
    </source>
</evidence>
<dbReference type="GO" id="GO:0005524">
    <property type="term" value="F:ATP binding"/>
    <property type="evidence" value="ECO:0007669"/>
    <property type="project" value="InterPro"/>
</dbReference>
<evidence type="ECO:0000256" key="1">
    <source>
        <dbReference type="ARBA" id="ARBA00022741"/>
    </source>
</evidence>
<proteinExistence type="predicted"/>
<dbReference type="InterPro" id="IPR027417">
    <property type="entry name" value="P-loop_NTPase"/>
</dbReference>
<dbReference type="InterPro" id="IPR000330">
    <property type="entry name" value="SNF2_N"/>
</dbReference>
<feature type="compositionally biased region" description="Polar residues" evidence="3">
    <location>
        <begin position="1576"/>
        <end position="1587"/>
    </location>
</feature>
<protein>
    <recommendedName>
        <fullName evidence="4">Helicase ATP-binding domain-containing protein</fullName>
    </recommendedName>
</protein>
<dbReference type="PROSITE" id="PS51192">
    <property type="entry name" value="HELICASE_ATP_BIND_1"/>
    <property type="match status" value="1"/>
</dbReference>
<dbReference type="InterPro" id="IPR038718">
    <property type="entry name" value="SNF2-like_sf"/>
</dbReference>
<dbReference type="Pfam" id="PF00176">
    <property type="entry name" value="SNF2-rel_dom"/>
    <property type="match status" value="1"/>
</dbReference>
<dbReference type="Gene3D" id="3.40.50.10810">
    <property type="entry name" value="Tandem AAA-ATPase domain"/>
    <property type="match status" value="1"/>
</dbReference>
<dbReference type="VEuPathDB" id="FungiDB:I303_01651"/>
<dbReference type="OrthoDB" id="3270319at2759"/>
<feature type="compositionally biased region" description="Basic and acidic residues" evidence="3">
    <location>
        <begin position="1617"/>
        <end position="1644"/>
    </location>
</feature>
<sequence>MSSPARSSWATTPTPSRSQPPYSEASSGSQSPELEVHTPHPVEELDQDHDTDDDEDRLDAEFDDTSSMISIDSRISIDTSTTMSSRGSRSSTGSRTGRTRASIRGGRQKGGKSRSGPSGKHYYPVDKFAQFYQNPYISSHLRMMISVLFGIKTPEGLTSNIPSYIESFLRERGEAGEFGRTTNLVKDDLPAWRVHYEVFHQVSTMLIRAAGSSRGWDLLEAYSIRRTKGSGATYRSQTYPSWTKPKSTTKQNQNADQEAAAEICIPDDVGRLVLLGLFGSSGLIDPTHKSLRRGTKRLGDIFTKEVVDFWRVTGKSYVQQGLTKRVSKFIAQEKRLIPDIDKLAIELETIWATRKSRNAIDTRKQLTSAGTKLKSKLDRWSQIADFIRPGDEPPEDLIDKTVLLYEIGDQIPGGSLIFRRDDDAAEIALEENNARKRSKQASKISKIPIQAGDDDFDELDDFDEVAVYNETSIMPDLLPNQDNDDLLLPEHLQKPSDTRHAVEPESQIGMGVFEKFNEAQLFRFCRFKEGEWPNISKIDNLLSSEETLVPLKGRLHQYMGATVMLSRAWAGVEGLSSSSYSSGVLVSDETSMGKTLQAILFLGAVSHYAHTRFKMDLLNQRLTDKDLNIDQRQALKREIIGIRSASPAVAISSHAAKLKSYMAKEDGDLSRSIEQLYTQNVFPARQPEYALFAETNDPAPPRLPHIIVVPPGLVVQWSQEILRYTTSLRCHVVRTWRGAKRVVKRIQSMIENWKSYETEMMESGSYEDEPEDRPHHQIILIGTSALVTLYREFEKSPFDANSEIVSLFQMNYATLVFDEAHKAKSPTSTQTAVWKLATRSSFRIGQTATPLVNGADDVCYISNALNFTQAAGITNVPKDQIPQWFERLKMEMRKQKKEDLRGVKVDATTWYIPTGEEEHERTTKAFSAQERPSLLADHLKVATDISDDLDFSIKQALGQFSPYIIKRSPNCTDQNGKPLLRLGGLSETILNVTLTDPEVEDIVYYLEDQLPIPGDKEQEDIPNGLGFYGPAYISARSATLAPAFYANKGLSSPQANPRRFQFTKMNCAIDIIMLIMEEEKDLPDAEKSKFAVHSESVAALAQWNQLLALHGLSSRSITGQTSISERQRILSEVNQDASHPSDEGWDLEELSRILTLSPAGELGLNAWRCNVVIQLRIGRHRRTPPNPTVNPLQVRVFSILALNSTDVVQYIATLKKGALNDRLHDLLYEGAQTAWAEMGLDRWNRRKKNRFANGSQSVTRHQGKINDVQQRFLEQIGLTNMIPYISCGSRSLREVLIGKIRRELKDQPTLAHDMIEDLKDPDGEEDEEDLAPNNATHGSFFARPLAEQLRLAIEMGKENRENHSRAPVLTREEFSKAQTRSAEDWAIETRMALQTQNVTWLRSQVRQIAFQHRSTLLRHASYHHRSLVAALKERLNCPGLADVESDLDPEELDPEEPDVLEDALQTLLDQVTDLQYRDLLSDSETCPETIDALVRYVVKGASSENSGDATSSRRRRIYNLATGRLSVPPHQNLPSADSTSKKLTPSMRSSPSEDQPGGLRSRRSSLSIPRLPTLPENSQEDSQQLVRQSKGKQVCEDNASSGRKIRSRSGSLEDEDMRLAIEESRRSKRKDEERMEIEASHENEAGPSRHAGTSKRFRR</sequence>
<dbReference type="SMART" id="SM00487">
    <property type="entry name" value="DEXDc"/>
    <property type="match status" value="1"/>
</dbReference>
<feature type="compositionally biased region" description="Basic and acidic residues" evidence="3">
    <location>
        <begin position="34"/>
        <end position="43"/>
    </location>
</feature>
<evidence type="ECO:0000259" key="4">
    <source>
        <dbReference type="PROSITE" id="PS51192"/>
    </source>
</evidence>
<evidence type="ECO:0000313" key="5">
    <source>
        <dbReference type="EMBL" id="OBR87446.1"/>
    </source>
</evidence>
<feature type="compositionally biased region" description="Polar residues" evidence="3">
    <location>
        <begin position="1"/>
        <end position="32"/>
    </location>
</feature>
<dbReference type="EMBL" id="KI894028">
    <property type="protein sequence ID" value="OBR87446.1"/>
    <property type="molecule type" value="Genomic_DNA"/>
</dbReference>
<organism evidence="5">
    <name type="scientific">Kwoniella dejecticola CBS 10117</name>
    <dbReference type="NCBI Taxonomy" id="1296121"/>
    <lineage>
        <taxon>Eukaryota</taxon>
        <taxon>Fungi</taxon>
        <taxon>Dikarya</taxon>
        <taxon>Basidiomycota</taxon>
        <taxon>Agaricomycotina</taxon>
        <taxon>Tremellomycetes</taxon>
        <taxon>Tremellales</taxon>
        <taxon>Cryptococcaceae</taxon>
        <taxon>Kwoniella</taxon>
    </lineage>
</organism>
<evidence type="ECO:0000256" key="3">
    <source>
        <dbReference type="SAM" id="MobiDB-lite"/>
    </source>
</evidence>
<feature type="compositionally biased region" description="Low complexity" evidence="3">
    <location>
        <begin position="1556"/>
        <end position="1575"/>
    </location>
</feature>
<feature type="compositionally biased region" description="Acidic residues" evidence="3">
    <location>
        <begin position="44"/>
        <end position="64"/>
    </location>
</feature>
<feature type="domain" description="Helicase ATP-binding" evidence="4">
    <location>
        <begin position="575"/>
        <end position="853"/>
    </location>
</feature>
<reference evidence="5" key="1">
    <citation type="submission" date="2013-07" db="EMBL/GenBank/DDBJ databases">
        <title>The Genome Sequence of Cryptococcus dejecticola CBS10117.</title>
        <authorList>
            <consortium name="The Broad Institute Genome Sequencing Platform"/>
            <person name="Cuomo C."/>
            <person name="Litvintseva A."/>
            <person name="Chen Y."/>
            <person name="Heitman J."/>
            <person name="Sun S."/>
            <person name="Springer D."/>
            <person name="Dromer F."/>
            <person name="Young S.K."/>
            <person name="Zeng Q."/>
            <person name="Gargeya S."/>
            <person name="Fitzgerald M."/>
            <person name="Abouelleil A."/>
            <person name="Alvarado L."/>
            <person name="Berlin A.M."/>
            <person name="Chapman S.B."/>
            <person name="Dewar J."/>
            <person name="Goldberg J."/>
            <person name="Griggs A."/>
            <person name="Gujja S."/>
            <person name="Hansen M."/>
            <person name="Howarth C."/>
            <person name="Imamovic A."/>
            <person name="Larimer J."/>
            <person name="McCowan C."/>
            <person name="Murphy C."/>
            <person name="Pearson M."/>
            <person name="Priest M."/>
            <person name="Roberts A."/>
            <person name="Saif S."/>
            <person name="Shea T."/>
            <person name="Sykes S."/>
            <person name="Wortman J."/>
            <person name="Nusbaum C."/>
            <person name="Birren B."/>
        </authorList>
    </citation>
    <scope>NUCLEOTIDE SEQUENCE [LARGE SCALE GENOMIC DNA]</scope>
    <source>
        <strain evidence="5">CBS 10117</strain>
    </source>
</reference>
<keyword evidence="2" id="KW-0067">ATP-binding</keyword>
<name>A0A1A6ABK8_9TREE</name>
<accession>A0A1A6ABK8</accession>
<dbReference type="PANTHER" id="PTHR45629:SF7">
    <property type="entry name" value="DNA EXCISION REPAIR PROTEIN ERCC-6-RELATED"/>
    <property type="match status" value="1"/>
</dbReference>
<dbReference type="PANTHER" id="PTHR45629">
    <property type="entry name" value="SNF2/RAD54 FAMILY MEMBER"/>
    <property type="match status" value="1"/>
</dbReference>
<gene>
    <name evidence="5" type="ORF">I303_01651</name>
</gene>
<feature type="compositionally biased region" description="Polar residues" evidence="3">
    <location>
        <begin position="1532"/>
        <end position="1553"/>
    </location>
</feature>
<dbReference type="InterPro" id="IPR014001">
    <property type="entry name" value="Helicase_ATP-bd"/>
</dbReference>
<dbReference type="STRING" id="1296121.A0A1A6ABK8"/>
<feature type="compositionally biased region" description="Low complexity" evidence="3">
    <location>
        <begin position="65"/>
        <end position="105"/>
    </location>
</feature>
<feature type="region of interest" description="Disordered" evidence="3">
    <location>
        <begin position="1"/>
        <end position="119"/>
    </location>
</feature>
<keyword evidence="1" id="KW-0547">Nucleotide-binding</keyword>